<dbReference type="Pfam" id="PF13439">
    <property type="entry name" value="Glyco_transf_4"/>
    <property type="match status" value="1"/>
</dbReference>
<name>A0ABW5X7M6_9FLAO</name>
<dbReference type="Pfam" id="PF00534">
    <property type="entry name" value="Glycos_transf_1"/>
    <property type="match status" value="1"/>
</dbReference>
<protein>
    <submittedName>
        <fullName evidence="3">Glycosyltransferase family 4 protein</fullName>
        <ecNumber evidence="3">2.4.-.-</ecNumber>
    </submittedName>
</protein>
<evidence type="ECO:0000259" key="1">
    <source>
        <dbReference type="Pfam" id="PF00534"/>
    </source>
</evidence>
<feature type="domain" description="Glycosyltransferase subfamily 4-like N-terminal" evidence="2">
    <location>
        <begin position="19"/>
        <end position="180"/>
    </location>
</feature>
<dbReference type="GO" id="GO:0016757">
    <property type="term" value="F:glycosyltransferase activity"/>
    <property type="evidence" value="ECO:0007669"/>
    <property type="project" value="UniProtKB-KW"/>
</dbReference>
<keyword evidence="3" id="KW-0808">Transferase</keyword>
<keyword evidence="4" id="KW-1185">Reference proteome</keyword>
<evidence type="ECO:0000313" key="4">
    <source>
        <dbReference type="Proteomes" id="UP001597438"/>
    </source>
</evidence>
<dbReference type="CDD" id="cd03801">
    <property type="entry name" value="GT4_PimA-like"/>
    <property type="match status" value="1"/>
</dbReference>
<reference evidence="4" key="1">
    <citation type="journal article" date="2019" name="Int. J. Syst. Evol. Microbiol.">
        <title>The Global Catalogue of Microorganisms (GCM) 10K type strain sequencing project: providing services to taxonomists for standard genome sequencing and annotation.</title>
        <authorList>
            <consortium name="The Broad Institute Genomics Platform"/>
            <consortium name="The Broad Institute Genome Sequencing Center for Infectious Disease"/>
            <person name="Wu L."/>
            <person name="Ma J."/>
        </authorList>
    </citation>
    <scope>NUCLEOTIDE SEQUENCE [LARGE SCALE GENOMIC DNA]</scope>
    <source>
        <strain evidence="4">KCTC 52925</strain>
    </source>
</reference>
<dbReference type="SUPFAM" id="SSF53756">
    <property type="entry name" value="UDP-Glycosyltransferase/glycogen phosphorylase"/>
    <property type="match status" value="1"/>
</dbReference>
<gene>
    <name evidence="3" type="ORF">ACFSYS_13215</name>
</gene>
<dbReference type="Proteomes" id="UP001597438">
    <property type="component" value="Unassembled WGS sequence"/>
</dbReference>
<comment type="caution">
    <text evidence="3">The sequence shown here is derived from an EMBL/GenBank/DDBJ whole genome shotgun (WGS) entry which is preliminary data.</text>
</comment>
<evidence type="ECO:0000313" key="3">
    <source>
        <dbReference type="EMBL" id="MFD2834250.1"/>
    </source>
</evidence>
<sequence length="382" mass="43526">MHISFLTPEYPHSLSGPSGGLGTSIKNLAETLVNKNVEVSVVIYGQSQAAEFDENGIHFYFLKNQRYAIGGWYFHRRYIQKFLNQIIKQKDIDLIEATDWIGITAFIKLNCPLVIRLNGSDAYFCKLEGRPQKFKNRLFEKIALKKADSLVSVSRFTAEKTSSVFGINRKYEIIPNSIELRSFSVSNRNEKTNSILYFGTIIRKKGVLELAYIFNEVIKHKPEAELIMVGKDVKDVREHESTIELFKRILSSEALKRFSYQGAVAYEKITEYIEKASVVVLPSLAEALPMTWLEAMAMEKALVTSNIGWAKEVMVNGETGYMVNPIKHLEYADRIIQLIEDPELRSVFGKNARQKVLEEFNADVVANRNIVFYKSVLKLSGN</sequence>
<dbReference type="EMBL" id="JBHUOJ010000032">
    <property type="protein sequence ID" value="MFD2834250.1"/>
    <property type="molecule type" value="Genomic_DNA"/>
</dbReference>
<dbReference type="PANTHER" id="PTHR12526">
    <property type="entry name" value="GLYCOSYLTRANSFERASE"/>
    <property type="match status" value="1"/>
</dbReference>
<dbReference type="InterPro" id="IPR001296">
    <property type="entry name" value="Glyco_trans_1"/>
</dbReference>
<dbReference type="Gene3D" id="3.40.50.2000">
    <property type="entry name" value="Glycogen Phosphorylase B"/>
    <property type="match status" value="2"/>
</dbReference>
<dbReference type="InterPro" id="IPR028098">
    <property type="entry name" value="Glyco_trans_4-like_N"/>
</dbReference>
<feature type="domain" description="Glycosyl transferase family 1" evidence="1">
    <location>
        <begin position="183"/>
        <end position="354"/>
    </location>
</feature>
<keyword evidence="3" id="KW-0328">Glycosyltransferase</keyword>
<dbReference type="EC" id="2.4.-.-" evidence="3"/>
<proteinExistence type="predicted"/>
<dbReference type="RefSeq" id="WP_251739119.1">
    <property type="nucleotide sequence ID" value="NZ_JBHUOJ010000032.1"/>
</dbReference>
<organism evidence="3 4">
    <name type="scientific">Christiangramia antarctica</name>
    <dbReference type="NCBI Taxonomy" id="2058158"/>
    <lineage>
        <taxon>Bacteria</taxon>
        <taxon>Pseudomonadati</taxon>
        <taxon>Bacteroidota</taxon>
        <taxon>Flavobacteriia</taxon>
        <taxon>Flavobacteriales</taxon>
        <taxon>Flavobacteriaceae</taxon>
        <taxon>Christiangramia</taxon>
    </lineage>
</organism>
<accession>A0ABW5X7M6</accession>
<evidence type="ECO:0000259" key="2">
    <source>
        <dbReference type="Pfam" id="PF13439"/>
    </source>
</evidence>